<dbReference type="AlphaFoldDB" id="A0A1Q3DEV6"/>
<name>A0A1Q3DEV6_CEPFO</name>
<feature type="region of interest" description="Disordered" evidence="4">
    <location>
        <begin position="1"/>
        <end position="33"/>
    </location>
</feature>
<sequence length="293" mass="33542">MDSPFFTPHTNLPSDPPYSSSARGIPVRHHQTKASPKVVSIPVHFVGSERTRSESAVKIQKNFRGFLVRKTVNEIAAIRKEVEEMEKRIRREESVELLRRDSKERLKVNEALMSLVLRLDSVRGVDSGIRDCRKKMIKTAIALQEAVDAIAAADNEAEIVAEAVADDAIRESVDDVVEEKEIIYENETPFGGEERQSEGLNEENDDEVNSEVEKEKAQKRRNRDVMERMMEEKERMVGLMSDLVERNERQSRMICSLTHRVGRLERALLFDRLMRKKRRHAAGIANNSLNSSF</sequence>
<keyword evidence="3" id="KW-0175">Coiled coil</keyword>
<evidence type="ECO:0000256" key="3">
    <source>
        <dbReference type="SAM" id="Coils"/>
    </source>
</evidence>
<dbReference type="GO" id="GO:0051087">
    <property type="term" value="F:protein-folding chaperone binding"/>
    <property type="evidence" value="ECO:0007669"/>
    <property type="project" value="InterPro"/>
</dbReference>
<accession>A0A1Q3DEV6</accession>
<feature type="region of interest" description="Disordered" evidence="4">
    <location>
        <begin position="187"/>
        <end position="222"/>
    </location>
</feature>
<dbReference type="GO" id="GO:0005516">
    <property type="term" value="F:calmodulin binding"/>
    <property type="evidence" value="ECO:0007669"/>
    <property type="project" value="UniProtKB-KW"/>
</dbReference>
<dbReference type="GO" id="GO:0009506">
    <property type="term" value="C:plasmodesma"/>
    <property type="evidence" value="ECO:0007669"/>
    <property type="project" value="TreeGrafter"/>
</dbReference>
<dbReference type="InParanoid" id="A0A1Q3DEV6"/>
<feature type="domain" description="BAG" evidence="5">
    <location>
        <begin position="74"/>
        <end position="151"/>
    </location>
</feature>
<dbReference type="Proteomes" id="UP000187406">
    <property type="component" value="Unassembled WGS sequence"/>
</dbReference>
<keyword evidence="7" id="KW-1185">Reference proteome</keyword>
<dbReference type="Gene3D" id="1.20.58.120">
    <property type="entry name" value="BAG domain"/>
    <property type="match status" value="1"/>
</dbReference>
<evidence type="ECO:0000256" key="4">
    <source>
        <dbReference type="SAM" id="MobiDB-lite"/>
    </source>
</evidence>
<feature type="compositionally biased region" description="Polar residues" evidence="4">
    <location>
        <begin position="8"/>
        <end position="22"/>
    </location>
</feature>
<dbReference type="Pfam" id="PF02179">
    <property type="entry name" value="BAG"/>
    <property type="match status" value="1"/>
</dbReference>
<dbReference type="InterPro" id="IPR000048">
    <property type="entry name" value="IQ_motif_EF-hand-BS"/>
</dbReference>
<dbReference type="InterPro" id="IPR003103">
    <property type="entry name" value="BAG_domain"/>
</dbReference>
<dbReference type="STRING" id="3775.A0A1Q3DEV6"/>
<dbReference type="PROSITE" id="PS51035">
    <property type="entry name" value="BAG"/>
    <property type="match status" value="1"/>
</dbReference>
<evidence type="ECO:0000313" key="6">
    <source>
        <dbReference type="EMBL" id="GAV90965.1"/>
    </source>
</evidence>
<keyword evidence="2" id="KW-0143">Chaperone</keyword>
<evidence type="ECO:0000256" key="2">
    <source>
        <dbReference type="ARBA" id="ARBA00023186"/>
    </source>
</evidence>
<dbReference type="FunFam" id="1.20.58.120:FF:000010">
    <property type="entry name" value="BAG family molecular chaperone regulator 6"/>
    <property type="match status" value="1"/>
</dbReference>
<proteinExistence type="predicted"/>
<evidence type="ECO:0000259" key="5">
    <source>
        <dbReference type="PROSITE" id="PS51035"/>
    </source>
</evidence>
<dbReference type="InterPro" id="IPR040400">
    <property type="entry name" value="BAG5/6/7/8"/>
</dbReference>
<feature type="compositionally biased region" description="Acidic residues" evidence="4">
    <location>
        <begin position="200"/>
        <end position="210"/>
    </location>
</feature>
<dbReference type="OrthoDB" id="1923217at2759"/>
<dbReference type="PROSITE" id="PS50096">
    <property type="entry name" value="IQ"/>
    <property type="match status" value="1"/>
</dbReference>
<dbReference type="GO" id="GO:0006457">
    <property type="term" value="P:protein folding"/>
    <property type="evidence" value="ECO:0007669"/>
    <property type="project" value="TreeGrafter"/>
</dbReference>
<evidence type="ECO:0000313" key="7">
    <source>
        <dbReference type="Proteomes" id="UP000187406"/>
    </source>
</evidence>
<dbReference type="Pfam" id="PF00612">
    <property type="entry name" value="IQ"/>
    <property type="match status" value="1"/>
</dbReference>
<gene>
    <name evidence="6" type="ORF">CFOL_v3_34365</name>
</gene>
<dbReference type="PANTHER" id="PTHR33322">
    <property type="entry name" value="BAG DOMAIN CONTAINING PROTEIN, EXPRESSED"/>
    <property type="match status" value="1"/>
</dbReference>
<dbReference type="SMART" id="SM00015">
    <property type="entry name" value="IQ"/>
    <property type="match status" value="1"/>
</dbReference>
<dbReference type="SMART" id="SM00264">
    <property type="entry name" value="BAG"/>
    <property type="match status" value="1"/>
</dbReference>
<dbReference type="InterPro" id="IPR036533">
    <property type="entry name" value="BAG_dom_sf"/>
</dbReference>
<organism evidence="6 7">
    <name type="scientific">Cephalotus follicularis</name>
    <name type="common">Albany pitcher plant</name>
    <dbReference type="NCBI Taxonomy" id="3775"/>
    <lineage>
        <taxon>Eukaryota</taxon>
        <taxon>Viridiplantae</taxon>
        <taxon>Streptophyta</taxon>
        <taxon>Embryophyta</taxon>
        <taxon>Tracheophyta</taxon>
        <taxon>Spermatophyta</taxon>
        <taxon>Magnoliopsida</taxon>
        <taxon>eudicotyledons</taxon>
        <taxon>Gunneridae</taxon>
        <taxon>Pentapetalae</taxon>
        <taxon>rosids</taxon>
        <taxon>fabids</taxon>
        <taxon>Oxalidales</taxon>
        <taxon>Cephalotaceae</taxon>
        <taxon>Cephalotus</taxon>
    </lineage>
</organism>
<dbReference type="PANTHER" id="PTHR33322:SF4">
    <property type="entry name" value="BAG DOMAIN CONTAINING PROTEIN, EXPRESSED"/>
    <property type="match status" value="1"/>
</dbReference>
<keyword evidence="1" id="KW-0112">Calmodulin-binding</keyword>
<dbReference type="SUPFAM" id="SSF63491">
    <property type="entry name" value="BAG domain"/>
    <property type="match status" value="1"/>
</dbReference>
<protein>
    <submittedName>
        <fullName evidence="6">IQ domain-containing protein/BAG domain-containing protein</fullName>
    </submittedName>
</protein>
<reference evidence="7" key="1">
    <citation type="submission" date="2016-04" db="EMBL/GenBank/DDBJ databases">
        <title>Cephalotus genome sequencing.</title>
        <authorList>
            <person name="Fukushima K."/>
            <person name="Hasebe M."/>
            <person name="Fang X."/>
        </authorList>
    </citation>
    <scope>NUCLEOTIDE SEQUENCE [LARGE SCALE GENOMIC DNA]</scope>
    <source>
        <strain evidence="7">cv. St1</strain>
    </source>
</reference>
<dbReference type="EMBL" id="BDDD01006792">
    <property type="protein sequence ID" value="GAV90965.1"/>
    <property type="molecule type" value="Genomic_DNA"/>
</dbReference>
<comment type="caution">
    <text evidence="6">The sequence shown here is derived from an EMBL/GenBank/DDBJ whole genome shotgun (WGS) entry which is preliminary data.</text>
</comment>
<feature type="coiled-coil region" evidence="3">
    <location>
        <begin position="68"/>
        <end position="95"/>
    </location>
</feature>
<evidence type="ECO:0000256" key="1">
    <source>
        <dbReference type="ARBA" id="ARBA00022860"/>
    </source>
</evidence>